<evidence type="ECO:0000313" key="3">
    <source>
        <dbReference type="Proteomes" id="UP001345219"/>
    </source>
</evidence>
<name>A0AAN7PV61_9MYRT</name>
<dbReference type="EMBL" id="JAXIOK010000015">
    <property type="protein sequence ID" value="KAK4754441.1"/>
    <property type="molecule type" value="Genomic_DNA"/>
</dbReference>
<gene>
    <name evidence="2" type="ORF">SAY87_002545</name>
</gene>
<feature type="compositionally biased region" description="Polar residues" evidence="1">
    <location>
        <begin position="39"/>
        <end position="55"/>
    </location>
</feature>
<feature type="compositionally biased region" description="Low complexity" evidence="1">
    <location>
        <begin position="122"/>
        <end position="131"/>
    </location>
</feature>
<dbReference type="PANTHER" id="PTHR47372:SF24">
    <property type="entry name" value="LATE EMBRYOGENESIS ABUNDANT PROTEIN (LEA) FAMILY PROTEIN"/>
    <property type="match status" value="1"/>
</dbReference>
<dbReference type="PANTHER" id="PTHR47372">
    <property type="entry name" value="DAUER UP-REGULATED-RELATED"/>
    <property type="match status" value="1"/>
</dbReference>
<organism evidence="2 3">
    <name type="scientific">Trapa incisa</name>
    <dbReference type="NCBI Taxonomy" id="236973"/>
    <lineage>
        <taxon>Eukaryota</taxon>
        <taxon>Viridiplantae</taxon>
        <taxon>Streptophyta</taxon>
        <taxon>Embryophyta</taxon>
        <taxon>Tracheophyta</taxon>
        <taxon>Spermatophyta</taxon>
        <taxon>Magnoliopsida</taxon>
        <taxon>eudicotyledons</taxon>
        <taxon>Gunneridae</taxon>
        <taxon>Pentapetalae</taxon>
        <taxon>rosids</taxon>
        <taxon>malvids</taxon>
        <taxon>Myrtales</taxon>
        <taxon>Lythraceae</taxon>
        <taxon>Trapa</taxon>
    </lineage>
</organism>
<feature type="compositionally biased region" description="Basic and acidic residues" evidence="1">
    <location>
        <begin position="189"/>
        <end position="209"/>
    </location>
</feature>
<dbReference type="Proteomes" id="UP001345219">
    <property type="component" value="Chromosome 2"/>
</dbReference>
<feature type="region of interest" description="Disordered" evidence="1">
    <location>
        <begin position="34"/>
        <end position="209"/>
    </location>
</feature>
<protein>
    <submittedName>
        <fullName evidence="2">Uncharacterized protein</fullName>
    </submittedName>
</protein>
<reference evidence="2 3" key="1">
    <citation type="journal article" date="2023" name="Hortic Res">
        <title>Pangenome of water caltrop reveals structural variations and asymmetric subgenome divergence after allopolyploidization.</title>
        <authorList>
            <person name="Zhang X."/>
            <person name="Chen Y."/>
            <person name="Wang L."/>
            <person name="Yuan Y."/>
            <person name="Fang M."/>
            <person name="Shi L."/>
            <person name="Lu R."/>
            <person name="Comes H.P."/>
            <person name="Ma Y."/>
            <person name="Chen Y."/>
            <person name="Huang G."/>
            <person name="Zhou Y."/>
            <person name="Zheng Z."/>
            <person name="Qiu Y."/>
        </authorList>
    </citation>
    <scope>NUCLEOTIDE SEQUENCE [LARGE SCALE GENOMIC DNA]</scope>
    <source>
        <tissue evidence="2">Roots</tissue>
    </source>
</reference>
<feature type="compositionally biased region" description="Basic and acidic residues" evidence="1">
    <location>
        <begin position="97"/>
        <end position="121"/>
    </location>
</feature>
<accession>A0AAN7PV61</accession>
<evidence type="ECO:0000256" key="1">
    <source>
        <dbReference type="SAM" id="MobiDB-lite"/>
    </source>
</evidence>
<feature type="compositionally biased region" description="Basic and acidic residues" evidence="1">
    <location>
        <begin position="134"/>
        <end position="179"/>
    </location>
</feature>
<dbReference type="AlphaFoldDB" id="A0AAN7PV61"/>
<sequence length="248" mass="27338">MDNMVAMSTAKLVMFKFSRASPRTCSLSFASPRRVSRVCFSSSASRNSAEGQNSVDPPRDSRADMAHQSNESMNEIDEWPDMKDETKGTAPEAIEWAEEKAGEMKEREKGTTQDMNKKAKEAASSSMADSTSDTDEKAKEYAHDTKEKTKGMAESVAEEKSKEGKDSAKETAHGMKEPAEDMIDEETEKAEGTRFAKEKEAADSLGEKAKQKVAGAWEAAKATTQKIKDTVIGTILGIRRRCSWTWIS</sequence>
<proteinExistence type="predicted"/>
<comment type="caution">
    <text evidence="2">The sequence shown here is derived from an EMBL/GenBank/DDBJ whole genome shotgun (WGS) entry which is preliminary data.</text>
</comment>
<keyword evidence="3" id="KW-1185">Reference proteome</keyword>
<evidence type="ECO:0000313" key="2">
    <source>
        <dbReference type="EMBL" id="KAK4754441.1"/>
    </source>
</evidence>